<keyword evidence="4 9" id="KW-0805">Transcription regulation</keyword>
<gene>
    <name evidence="13" type="primary">LOC100825377</name>
    <name evidence="12" type="ORF">BRADI_5g26240v3</name>
</gene>
<dbReference type="GO" id="GO:0003700">
    <property type="term" value="F:DNA-binding transcription factor activity"/>
    <property type="evidence" value="ECO:0007669"/>
    <property type="project" value="UniProtKB-UniRule"/>
</dbReference>
<reference evidence="13" key="3">
    <citation type="submission" date="2018-08" db="UniProtKB">
        <authorList>
            <consortium name="EnsemblPlants"/>
        </authorList>
    </citation>
    <scope>IDENTIFICATION</scope>
    <source>
        <strain evidence="13">cv. Bd21</strain>
    </source>
</reference>
<feature type="compositionally biased region" description="Low complexity" evidence="10">
    <location>
        <begin position="108"/>
        <end position="126"/>
    </location>
</feature>
<dbReference type="PROSITE" id="PS50884">
    <property type="entry name" value="ZF_DOF_2"/>
    <property type="match status" value="1"/>
</dbReference>
<dbReference type="GO" id="GO:0003677">
    <property type="term" value="F:DNA binding"/>
    <property type="evidence" value="ECO:0007669"/>
    <property type="project" value="UniProtKB-UniRule"/>
</dbReference>
<dbReference type="Gramene" id="KQJ85311">
    <property type="protein sequence ID" value="KQJ85311"/>
    <property type="gene ID" value="BRADI_5g26240v3"/>
</dbReference>
<dbReference type="GO" id="GO:0008270">
    <property type="term" value="F:zinc ion binding"/>
    <property type="evidence" value="ECO:0007669"/>
    <property type="project" value="UniProtKB-KW"/>
</dbReference>
<comment type="subcellular location">
    <subcellularLocation>
        <location evidence="8 9">Nucleus</location>
    </subcellularLocation>
</comment>
<reference evidence="12" key="2">
    <citation type="submission" date="2017-06" db="EMBL/GenBank/DDBJ databases">
        <title>WGS assembly of Brachypodium distachyon.</title>
        <authorList>
            <consortium name="The International Brachypodium Initiative"/>
            <person name="Lucas S."/>
            <person name="Harmon-Smith M."/>
            <person name="Lail K."/>
            <person name="Tice H."/>
            <person name="Grimwood J."/>
            <person name="Bruce D."/>
            <person name="Barry K."/>
            <person name="Shu S."/>
            <person name="Lindquist E."/>
            <person name="Wang M."/>
            <person name="Pitluck S."/>
            <person name="Vogel J.P."/>
            <person name="Garvin D.F."/>
            <person name="Mockler T.C."/>
            <person name="Schmutz J."/>
            <person name="Rokhsar D."/>
            <person name="Bevan M.W."/>
        </authorList>
    </citation>
    <scope>NUCLEOTIDE SEQUENCE</scope>
    <source>
        <strain evidence="12">Bd21</strain>
    </source>
</reference>
<comment type="function">
    <text evidence="9">Transcription factor that binds specifically to a 5'-AA[AG]G-3' consensus core sequence.</text>
</comment>
<keyword evidence="2 8" id="KW-0863">Zinc-finger</keyword>
<dbReference type="AlphaFoldDB" id="I1J3D7"/>
<feature type="region of interest" description="Disordered" evidence="10">
    <location>
        <begin position="94"/>
        <end position="133"/>
    </location>
</feature>
<dbReference type="InterPro" id="IPR003851">
    <property type="entry name" value="Znf_Dof"/>
</dbReference>
<name>I1J3D7_BRADI</name>
<evidence type="ECO:0000256" key="1">
    <source>
        <dbReference type="ARBA" id="ARBA00022723"/>
    </source>
</evidence>
<dbReference type="OrthoDB" id="1927254at2759"/>
<evidence type="ECO:0000256" key="6">
    <source>
        <dbReference type="ARBA" id="ARBA00023163"/>
    </source>
</evidence>
<evidence type="ECO:0000256" key="8">
    <source>
        <dbReference type="PROSITE-ProRule" id="PRU00071"/>
    </source>
</evidence>
<dbReference type="OMA" id="NCGLAPW"/>
<keyword evidence="6 9" id="KW-0804">Transcription</keyword>
<evidence type="ECO:0000313" key="13">
    <source>
        <dbReference type="EnsemblPlants" id="KQJ85311"/>
    </source>
</evidence>
<evidence type="ECO:0000256" key="3">
    <source>
        <dbReference type="ARBA" id="ARBA00022833"/>
    </source>
</evidence>
<dbReference type="Proteomes" id="UP000008810">
    <property type="component" value="Chromosome 5"/>
</dbReference>
<evidence type="ECO:0000256" key="9">
    <source>
        <dbReference type="RuleBase" id="RU369094"/>
    </source>
</evidence>
<dbReference type="InterPro" id="IPR045174">
    <property type="entry name" value="Dof"/>
</dbReference>
<keyword evidence="14" id="KW-1185">Reference proteome</keyword>
<proteinExistence type="predicted"/>
<evidence type="ECO:0000256" key="5">
    <source>
        <dbReference type="ARBA" id="ARBA00023125"/>
    </source>
</evidence>
<feature type="region of interest" description="Disordered" evidence="10">
    <location>
        <begin position="1"/>
        <end position="36"/>
    </location>
</feature>
<evidence type="ECO:0000256" key="7">
    <source>
        <dbReference type="ARBA" id="ARBA00023242"/>
    </source>
</evidence>
<evidence type="ECO:0000256" key="10">
    <source>
        <dbReference type="SAM" id="MobiDB-lite"/>
    </source>
</evidence>
<accession>I1J3D7</accession>
<dbReference type="Pfam" id="PF02701">
    <property type="entry name" value="Zn_ribbon_Dof"/>
    <property type="match status" value="1"/>
</dbReference>
<keyword evidence="1 9" id="KW-0479">Metal-binding</keyword>
<evidence type="ECO:0000256" key="4">
    <source>
        <dbReference type="ARBA" id="ARBA00023015"/>
    </source>
</evidence>
<keyword evidence="5 8" id="KW-0238">DNA-binding</keyword>
<keyword evidence="3 9" id="KW-0862">Zinc</keyword>
<dbReference type="EMBL" id="CM000884">
    <property type="protein sequence ID" value="KQJ85311.1"/>
    <property type="molecule type" value="Genomic_DNA"/>
</dbReference>
<dbReference type="EnsemblPlants" id="KQJ85311">
    <property type="protein sequence ID" value="KQJ85311"/>
    <property type="gene ID" value="BRADI_5g26240v3"/>
</dbReference>
<evidence type="ECO:0000313" key="12">
    <source>
        <dbReference type="EMBL" id="KQJ85311.1"/>
    </source>
</evidence>
<dbReference type="PANTHER" id="PTHR31992">
    <property type="entry name" value="DOF ZINC FINGER PROTEIN DOF1.4-RELATED"/>
    <property type="match status" value="1"/>
</dbReference>
<reference evidence="12 13" key="1">
    <citation type="journal article" date="2010" name="Nature">
        <title>Genome sequencing and analysis of the model grass Brachypodium distachyon.</title>
        <authorList>
            <consortium name="International Brachypodium Initiative"/>
        </authorList>
    </citation>
    <scope>NUCLEOTIDE SEQUENCE [LARGE SCALE GENOMIC DNA]</scope>
    <source>
        <strain evidence="12 13">Bd21</strain>
    </source>
</reference>
<evidence type="ECO:0000313" key="14">
    <source>
        <dbReference type="Proteomes" id="UP000008810"/>
    </source>
</evidence>
<dbReference type="eggNOG" id="ENOG502RBT7">
    <property type="taxonomic scope" value="Eukaryota"/>
</dbReference>
<dbReference type="RefSeq" id="XP_003580828.1">
    <property type="nucleotide sequence ID" value="XM_003580780.2"/>
</dbReference>
<dbReference type="HOGENOM" id="CLU_1301451_0_0_1"/>
<evidence type="ECO:0000259" key="11">
    <source>
        <dbReference type="PROSITE" id="PS50884"/>
    </source>
</evidence>
<protein>
    <recommendedName>
        <fullName evidence="9">Dof zinc finger protein</fullName>
    </recommendedName>
</protein>
<dbReference type="FunCoup" id="I1J3D7">
    <property type="interactions" value="819"/>
</dbReference>
<dbReference type="PROSITE" id="PS01361">
    <property type="entry name" value="ZF_DOF_1"/>
    <property type="match status" value="1"/>
</dbReference>
<feature type="domain" description="Dof-type" evidence="11">
    <location>
        <begin position="40"/>
        <end position="94"/>
    </location>
</feature>
<evidence type="ECO:0000256" key="2">
    <source>
        <dbReference type="ARBA" id="ARBA00022771"/>
    </source>
</evidence>
<keyword evidence="7 8" id="KW-0539">Nucleus</keyword>
<dbReference type="STRING" id="15368.I1J3D7"/>
<sequence>MAPDAAATGKLPDQAPPLLAQGDHHQAGAGNGNGKQQQLVECPRCGSGNTKFCYYNNYSTAQPRHFCRACRRYWTHGGSLRNVPVGGACRRRDAAASGNANKRRRASSSDSGYPSSSSAEPPSSAAQDQLPPPALTFPFLSDGTAFFLPPPPQYDISLGAGSAAAAFSWPLYDGGLGAAPWDDGTLSGAAAGAATGAWGNVDEFTGLDLSWPPASGN</sequence>
<dbReference type="GeneID" id="100825377"/>
<dbReference type="GO" id="GO:0005634">
    <property type="term" value="C:nucleus"/>
    <property type="evidence" value="ECO:0007669"/>
    <property type="project" value="UniProtKB-SubCell"/>
</dbReference>
<dbReference type="PANTHER" id="PTHR31992:SF316">
    <property type="entry name" value="DOF ZINC FINGER PROTEIN DOF1.2"/>
    <property type="match status" value="1"/>
</dbReference>
<organism evidence="12">
    <name type="scientific">Brachypodium distachyon</name>
    <name type="common">Purple false brome</name>
    <name type="synonym">Trachynia distachya</name>
    <dbReference type="NCBI Taxonomy" id="15368"/>
    <lineage>
        <taxon>Eukaryota</taxon>
        <taxon>Viridiplantae</taxon>
        <taxon>Streptophyta</taxon>
        <taxon>Embryophyta</taxon>
        <taxon>Tracheophyta</taxon>
        <taxon>Spermatophyta</taxon>
        <taxon>Magnoliopsida</taxon>
        <taxon>Liliopsida</taxon>
        <taxon>Poales</taxon>
        <taxon>Poaceae</taxon>
        <taxon>BOP clade</taxon>
        <taxon>Pooideae</taxon>
        <taxon>Stipodae</taxon>
        <taxon>Brachypodieae</taxon>
        <taxon>Brachypodium</taxon>
    </lineage>
</organism>
<dbReference type="KEGG" id="bdi:100825377"/>